<dbReference type="Proteomes" id="UP000244855">
    <property type="component" value="Unassembled WGS sequence"/>
</dbReference>
<reference evidence="2 3" key="1">
    <citation type="journal article" date="2018" name="Sci. Rep.">
        <title>Comparative genomics provides insights into the lifestyle and reveals functional heterogeneity of dark septate endophytic fungi.</title>
        <authorList>
            <person name="Knapp D.G."/>
            <person name="Nemeth J.B."/>
            <person name="Barry K."/>
            <person name="Hainaut M."/>
            <person name="Henrissat B."/>
            <person name="Johnson J."/>
            <person name="Kuo A."/>
            <person name="Lim J.H.P."/>
            <person name="Lipzen A."/>
            <person name="Nolan M."/>
            <person name="Ohm R.A."/>
            <person name="Tamas L."/>
            <person name="Grigoriev I.V."/>
            <person name="Spatafora J.W."/>
            <person name="Nagy L.G."/>
            <person name="Kovacs G.M."/>
        </authorList>
    </citation>
    <scope>NUCLEOTIDE SEQUENCE [LARGE SCALE GENOMIC DNA]</scope>
    <source>
        <strain evidence="2 3">DSE2036</strain>
    </source>
</reference>
<dbReference type="EMBL" id="KZ805300">
    <property type="protein sequence ID" value="PVI08692.1"/>
    <property type="molecule type" value="Genomic_DNA"/>
</dbReference>
<protein>
    <submittedName>
        <fullName evidence="2">Uncharacterized protein</fullName>
    </submittedName>
</protein>
<dbReference type="STRING" id="97972.A0A2V1EES2"/>
<organism evidence="2 3">
    <name type="scientific">Periconia macrospinosa</name>
    <dbReference type="NCBI Taxonomy" id="97972"/>
    <lineage>
        <taxon>Eukaryota</taxon>
        <taxon>Fungi</taxon>
        <taxon>Dikarya</taxon>
        <taxon>Ascomycota</taxon>
        <taxon>Pezizomycotina</taxon>
        <taxon>Dothideomycetes</taxon>
        <taxon>Pleosporomycetidae</taxon>
        <taxon>Pleosporales</taxon>
        <taxon>Massarineae</taxon>
        <taxon>Periconiaceae</taxon>
        <taxon>Periconia</taxon>
    </lineage>
</organism>
<gene>
    <name evidence="2" type="ORF">DM02DRAFT_608053</name>
</gene>
<accession>A0A2V1EES2</accession>
<name>A0A2V1EES2_9PLEO</name>
<dbReference type="OrthoDB" id="4424523at2759"/>
<feature type="region of interest" description="Disordered" evidence="1">
    <location>
        <begin position="37"/>
        <end position="60"/>
    </location>
</feature>
<evidence type="ECO:0000313" key="3">
    <source>
        <dbReference type="Proteomes" id="UP000244855"/>
    </source>
</evidence>
<keyword evidence="3" id="KW-1185">Reference proteome</keyword>
<proteinExistence type="predicted"/>
<dbReference type="AlphaFoldDB" id="A0A2V1EES2"/>
<evidence type="ECO:0000256" key="1">
    <source>
        <dbReference type="SAM" id="MobiDB-lite"/>
    </source>
</evidence>
<evidence type="ECO:0000313" key="2">
    <source>
        <dbReference type="EMBL" id="PVI08692.1"/>
    </source>
</evidence>
<sequence>MYHLSRHPLVARRLTINISYLSLSTAWRKRTLFPDSRQQTTRNFSDNDRKTFQRPENINMPAPFQDQRAIELLSEHIAESFNAIDYSQSADSIATMPAISLDDVHATIRKLNEDIRLLDVQLGVGGGSLATSVEERFAEMNDLGDSAEAKSRRARKELDVIVEGLCDQALRPGAPWGFVVFRTVYGPQSDAPFARIINELRDIEEWLSDYDQPYLWPRYELTVIEDENTLQGADSHTVRNAFRSWVANDLTPRFKHPENWGGTAKIHEMLRSDTPANNPSWDKKLGTHHPAVGLPTRWQFCLFVDETCLRSVDLSSPRSPCVKLLTTDWEGDRAVTVAEGWEDGETDDVFEDVGWMYMDVDDFVVRYRDLMDPCEWNEVYLRPQKGDVP</sequence>